<feature type="transmembrane region" description="Helical" evidence="1">
    <location>
        <begin position="87"/>
        <end position="109"/>
    </location>
</feature>
<reference evidence="2" key="1">
    <citation type="submission" date="2022-03" db="EMBL/GenBank/DDBJ databases">
        <title>De novo assembled genomes of Belliella spp. (Cyclobacteriaceae) strains.</title>
        <authorList>
            <person name="Szabo A."/>
            <person name="Korponai K."/>
            <person name="Felfoldi T."/>
        </authorList>
    </citation>
    <scope>NUCLEOTIDE SEQUENCE</scope>
    <source>
        <strain evidence="2">DSM 107340</strain>
    </source>
</reference>
<organism evidence="2 3">
    <name type="scientific">Belliella calami</name>
    <dbReference type="NCBI Taxonomy" id="2923436"/>
    <lineage>
        <taxon>Bacteria</taxon>
        <taxon>Pseudomonadati</taxon>
        <taxon>Bacteroidota</taxon>
        <taxon>Cytophagia</taxon>
        <taxon>Cytophagales</taxon>
        <taxon>Cyclobacteriaceae</taxon>
        <taxon>Belliella</taxon>
    </lineage>
</organism>
<accession>A0ABS9UL49</accession>
<keyword evidence="1" id="KW-0812">Transmembrane</keyword>
<protein>
    <submittedName>
        <fullName evidence="2">DUF3810 domain-containing protein</fullName>
    </submittedName>
</protein>
<evidence type="ECO:0000256" key="1">
    <source>
        <dbReference type="SAM" id="Phobius"/>
    </source>
</evidence>
<keyword evidence="3" id="KW-1185">Reference proteome</keyword>
<comment type="caution">
    <text evidence="2">The sequence shown here is derived from an EMBL/GenBank/DDBJ whole genome shotgun (WGS) entry which is preliminary data.</text>
</comment>
<name>A0ABS9UL49_9BACT</name>
<keyword evidence="1" id="KW-0472">Membrane</keyword>
<dbReference type="EMBL" id="JAKZGS010000003">
    <property type="protein sequence ID" value="MCH7397351.1"/>
    <property type="molecule type" value="Genomic_DNA"/>
</dbReference>
<keyword evidence="1" id="KW-1133">Transmembrane helix</keyword>
<dbReference type="Proteomes" id="UP001165488">
    <property type="component" value="Unassembled WGS sequence"/>
</dbReference>
<evidence type="ECO:0000313" key="2">
    <source>
        <dbReference type="EMBL" id="MCH7397351.1"/>
    </source>
</evidence>
<sequence>MFRGNWTWTILGLISILIRHFALKSPEKTEELYSRKFFPGVRNLIDLTLSKLPFATVYIFIASVFLFIGIFIFHFIKKNGWKYKLGFTIRSIFNYLGALIFFFLVLWGFNYQRIPVFEQIGMTPAPMDEQQLIGEMELTRNILNQLRSDIQNDTLPIESIMDYNDLEKLVRGNMREHLYLLGMNFTGEPRTKQFYPAGFMRKMGILGIYFPYTGESYIDPTLHPLEKPFTIAHEMAHSYGVTDEGEANFIAWVIGSNSDDVLLQYSAQLKLLRYQMNDLYRMSKQLYTHFYKTIPIGIRNDLISISKNSEKYKPINLELSRKSNDLFLKTQGVKAGVMSYQQLPMLAYAWRIRLKAMGQLYQ</sequence>
<proteinExistence type="predicted"/>
<dbReference type="InterPro" id="IPR024294">
    <property type="entry name" value="DUF3810"/>
</dbReference>
<evidence type="ECO:0000313" key="3">
    <source>
        <dbReference type="Proteomes" id="UP001165488"/>
    </source>
</evidence>
<dbReference type="RefSeq" id="WP_241273867.1">
    <property type="nucleotide sequence ID" value="NZ_JAKZGS010000003.1"/>
</dbReference>
<feature type="transmembrane region" description="Helical" evidence="1">
    <location>
        <begin position="52"/>
        <end position="75"/>
    </location>
</feature>
<gene>
    <name evidence="2" type="ORF">MM236_05100</name>
</gene>
<dbReference type="Pfam" id="PF12725">
    <property type="entry name" value="DUF3810"/>
    <property type="match status" value="1"/>
</dbReference>